<sequence length="58" mass="6651">MKRKVGITIDPVIHRQGVKLAKKYKTSFSGLLEVLVQDAVENENKTRELLDQKKEDVI</sequence>
<comment type="caution">
    <text evidence="1">The sequence shown here is derived from an EMBL/GenBank/DDBJ whole genome shotgun (WGS) entry which is preliminary data.</text>
</comment>
<dbReference type="AlphaFoldDB" id="A0AAW6T690"/>
<name>A0AAW6T690_9BACI</name>
<accession>A0AAW6T690</accession>
<proteinExistence type="predicted"/>
<evidence type="ECO:0000313" key="2">
    <source>
        <dbReference type="Proteomes" id="UP001159179"/>
    </source>
</evidence>
<dbReference type="Proteomes" id="UP001159179">
    <property type="component" value="Unassembled WGS sequence"/>
</dbReference>
<protein>
    <submittedName>
        <fullName evidence="1">Uncharacterized protein</fullName>
    </submittedName>
</protein>
<gene>
    <name evidence="1" type="ORF">P5X88_26830</name>
</gene>
<evidence type="ECO:0000313" key="1">
    <source>
        <dbReference type="EMBL" id="MDH5164542.1"/>
    </source>
</evidence>
<reference evidence="1" key="1">
    <citation type="submission" date="2023-03" db="EMBL/GenBank/DDBJ databases">
        <title>Bacterial isolates from washroom surfaces on a university campus.</title>
        <authorList>
            <person name="Holman D.B."/>
            <person name="Gzyl K.E."/>
            <person name="Taheri A.E."/>
        </authorList>
    </citation>
    <scope>NUCLEOTIDE SEQUENCE</scope>
    <source>
        <strain evidence="1">RD03</strain>
    </source>
</reference>
<dbReference type="EMBL" id="JAROYP010000036">
    <property type="protein sequence ID" value="MDH5164542.1"/>
    <property type="molecule type" value="Genomic_DNA"/>
</dbReference>
<dbReference type="RefSeq" id="WP_280619259.1">
    <property type="nucleotide sequence ID" value="NZ_JAROYP010000036.1"/>
</dbReference>
<organism evidence="1 2">
    <name type="scientific">Heyndrickxia oleronia</name>
    <dbReference type="NCBI Taxonomy" id="38875"/>
    <lineage>
        <taxon>Bacteria</taxon>
        <taxon>Bacillati</taxon>
        <taxon>Bacillota</taxon>
        <taxon>Bacilli</taxon>
        <taxon>Bacillales</taxon>
        <taxon>Bacillaceae</taxon>
        <taxon>Heyndrickxia</taxon>
    </lineage>
</organism>